<accession>I4BWK0</accession>
<dbReference type="PROSITE" id="PS51077">
    <property type="entry name" value="HTH_ICLR"/>
    <property type="match status" value="1"/>
</dbReference>
<dbReference type="AlphaFoldDB" id="I4BWK0"/>
<dbReference type="PANTHER" id="PTHR30136">
    <property type="entry name" value="HELIX-TURN-HELIX TRANSCRIPTIONAL REGULATOR, ICLR FAMILY"/>
    <property type="match status" value="1"/>
</dbReference>
<dbReference type="Gene3D" id="3.30.450.40">
    <property type="match status" value="1"/>
</dbReference>
<dbReference type="InterPro" id="IPR050707">
    <property type="entry name" value="HTH_MetabolicPath_Reg"/>
</dbReference>
<dbReference type="EMBL" id="CP003198">
    <property type="protein sequence ID" value="AFM21657.1"/>
    <property type="molecule type" value="Genomic_DNA"/>
</dbReference>
<evidence type="ECO:0000259" key="5">
    <source>
        <dbReference type="PROSITE" id="PS51078"/>
    </source>
</evidence>
<evidence type="ECO:0000256" key="1">
    <source>
        <dbReference type="ARBA" id="ARBA00023015"/>
    </source>
</evidence>
<dbReference type="SUPFAM" id="SSF46785">
    <property type="entry name" value="Winged helix' DNA-binding domain"/>
    <property type="match status" value="1"/>
</dbReference>
<dbReference type="PROSITE" id="PS51078">
    <property type="entry name" value="ICLR_ED"/>
    <property type="match status" value="1"/>
</dbReference>
<evidence type="ECO:0000313" key="7">
    <source>
        <dbReference type="Proteomes" id="UP000006061"/>
    </source>
</evidence>
<dbReference type="InterPro" id="IPR029016">
    <property type="entry name" value="GAF-like_dom_sf"/>
</dbReference>
<dbReference type="eggNOG" id="COG1414">
    <property type="taxonomic scope" value="Bacteria"/>
</dbReference>
<keyword evidence="3" id="KW-0804">Transcription</keyword>
<dbReference type="Gene3D" id="1.10.10.10">
    <property type="entry name" value="Winged helix-like DNA-binding domain superfamily/Winged helix DNA-binding domain"/>
    <property type="match status" value="1"/>
</dbReference>
<dbReference type="Pfam" id="PF09339">
    <property type="entry name" value="HTH_IclR"/>
    <property type="match status" value="1"/>
</dbReference>
<dbReference type="GO" id="GO:0003700">
    <property type="term" value="F:DNA-binding transcription factor activity"/>
    <property type="evidence" value="ECO:0007669"/>
    <property type="project" value="TreeGrafter"/>
</dbReference>
<keyword evidence="2" id="KW-0238">DNA-binding</keyword>
<name>I4BWK0_ACEMN</name>
<protein>
    <submittedName>
        <fullName evidence="6">Transcriptional regulator</fullName>
    </submittedName>
</protein>
<dbReference type="InterPro" id="IPR036388">
    <property type="entry name" value="WH-like_DNA-bd_sf"/>
</dbReference>
<dbReference type="SUPFAM" id="SSF55781">
    <property type="entry name" value="GAF domain-like"/>
    <property type="match status" value="1"/>
</dbReference>
<proteinExistence type="predicted"/>
<feature type="domain" description="IclR-ED" evidence="5">
    <location>
        <begin position="71"/>
        <end position="251"/>
    </location>
</feature>
<dbReference type="PATRIC" id="fig|891968.3.peg.1014"/>
<dbReference type="Pfam" id="PF01614">
    <property type="entry name" value="IclR_C"/>
    <property type="match status" value="1"/>
</dbReference>
<evidence type="ECO:0000256" key="3">
    <source>
        <dbReference type="ARBA" id="ARBA00023163"/>
    </source>
</evidence>
<dbReference type="InterPro" id="IPR036390">
    <property type="entry name" value="WH_DNA-bd_sf"/>
</dbReference>
<dbReference type="InterPro" id="IPR005471">
    <property type="entry name" value="Tscrpt_reg_IclR_N"/>
</dbReference>
<dbReference type="PANTHER" id="PTHR30136:SF24">
    <property type="entry name" value="HTH-TYPE TRANSCRIPTIONAL REPRESSOR ALLR"/>
    <property type="match status" value="1"/>
</dbReference>
<gene>
    <name evidence="6" type="ordered locus">Anamo_1032</name>
</gene>
<dbReference type="GO" id="GO:0003677">
    <property type="term" value="F:DNA binding"/>
    <property type="evidence" value="ECO:0007669"/>
    <property type="project" value="UniProtKB-KW"/>
</dbReference>
<dbReference type="InterPro" id="IPR014757">
    <property type="entry name" value="Tscrpt_reg_IclR_C"/>
</dbReference>
<evidence type="ECO:0000259" key="4">
    <source>
        <dbReference type="PROSITE" id="PS51077"/>
    </source>
</evidence>
<dbReference type="STRING" id="891968.Anamo_1032"/>
<reference evidence="7" key="1">
    <citation type="journal article" date="2013" name="Stand. Genomic Sci.">
        <title>Complete genome sequence of the moderate thermophile Anaerobaculum mobile type strain (NGA(T)).</title>
        <authorList>
            <person name="Mavromatis K."/>
            <person name="Stackebrandt E."/>
            <person name="Held B."/>
            <person name="Lapidus A."/>
            <person name="Nolan M."/>
            <person name="Lucas S."/>
            <person name="Hammon N."/>
            <person name="Deshpande S."/>
            <person name="Cheng J.F."/>
            <person name="Tapia R."/>
            <person name="Goodwin L.A."/>
            <person name="Pitluck S."/>
            <person name="Liolios K."/>
            <person name="Pagani I."/>
            <person name="Ivanova N."/>
            <person name="Mikhailova N."/>
            <person name="Huntemann M."/>
            <person name="Pati A."/>
            <person name="Chen A."/>
            <person name="Palaniappan K."/>
            <person name="Land M."/>
            <person name="Rohde M."/>
            <person name="Spring S."/>
            <person name="Goker M."/>
            <person name="Woyke T."/>
            <person name="Detter J.C."/>
            <person name="Bristow J."/>
            <person name="Eisen J.A."/>
            <person name="Markowitz V."/>
            <person name="Hugenholtz P."/>
            <person name="Klenk H.P."/>
            <person name="Kyrpides N.C."/>
        </authorList>
    </citation>
    <scope>NUCLEOTIDE SEQUENCE</scope>
    <source>
        <strain evidence="7">ATCC BAA-54 / DSM 13181 / NGA</strain>
    </source>
</reference>
<keyword evidence="1" id="KW-0805">Transcription regulation</keyword>
<dbReference type="Proteomes" id="UP000006061">
    <property type="component" value="Chromosome"/>
</dbReference>
<dbReference type="HOGENOM" id="CLU_062618_7_1_0"/>
<dbReference type="KEGG" id="amo:Anamo_1032"/>
<evidence type="ECO:0000313" key="6">
    <source>
        <dbReference type="EMBL" id="AFM21657.1"/>
    </source>
</evidence>
<dbReference type="SMART" id="SM00346">
    <property type="entry name" value="HTH_ICLR"/>
    <property type="match status" value="1"/>
</dbReference>
<dbReference type="FunFam" id="1.10.10.10:FF:000056">
    <property type="entry name" value="IclR family transcriptional regulator"/>
    <property type="match status" value="1"/>
</dbReference>
<keyword evidence="7" id="KW-1185">Reference proteome</keyword>
<sequence>MPSEGKDSQSLQRALTLLSCFSFEKPEWGVTELALKLNEHKSVIHRILTTLLNAEFLRQDPVTKKYRLGLKFFELGMIAAEDMQLRKVAYPIMVDLHEKTGETVMLLVAEGRECLCIDKVQSQEGIQCTSRIGKRTPLHVGFSKALLAYLPEPKIKETVMGGLQKFTDRTVTDPAILLKQLDEIRKNGYVITCGEMDEGSMCVGVPIKGYSGFVVGALSVVGPEFRMRPKISNTLALALQAAQTISRYMGYNGDVSDKDGDAVQITNINTR</sequence>
<feature type="domain" description="HTH iclR-type" evidence="4">
    <location>
        <begin position="8"/>
        <end position="70"/>
    </location>
</feature>
<evidence type="ECO:0000256" key="2">
    <source>
        <dbReference type="ARBA" id="ARBA00023125"/>
    </source>
</evidence>
<organism evidence="6 7">
    <name type="scientific">Acetomicrobium mobile (strain ATCC BAA-54 / DSM 13181 / JCM 12221 / NGA)</name>
    <name type="common">Anaerobaculum mobile</name>
    <dbReference type="NCBI Taxonomy" id="891968"/>
    <lineage>
        <taxon>Bacteria</taxon>
        <taxon>Thermotogati</taxon>
        <taxon>Synergistota</taxon>
        <taxon>Synergistia</taxon>
        <taxon>Synergistales</taxon>
        <taxon>Acetomicrobiaceae</taxon>
        <taxon>Acetomicrobium</taxon>
    </lineage>
</organism>
<dbReference type="GO" id="GO:0045892">
    <property type="term" value="P:negative regulation of DNA-templated transcription"/>
    <property type="evidence" value="ECO:0007669"/>
    <property type="project" value="TreeGrafter"/>
</dbReference>